<reference evidence="2" key="2">
    <citation type="submission" date="2015-01" db="EMBL/GenBank/DDBJ databases">
        <title>Evolutionary Origins and Diversification of the Mycorrhizal Mutualists.</title>
        <authorList>
            <consortium name="DOE Joint Genome Institute"/>
            <consortium name="Mycorrhizal Genomics Consortium"/>
            <person name="Kohler A."/>
            <person name="Kuo A."/>
            <person name="Nagy L.G."/>
            <person name="Floudas D."/>
            <person name="Copeland A."/>
            <person name="Barry K.W."/>
            <person name="Cichocki N."/>
            <person name="Veneault-Fourrey C."/>
            <person name="LaButti K."/>
            <person name="Lindquist E.A."/>
            <person name="Lipzen A."/>
            <person name="Lundell T."/>
            <person name="Morin E."/>
            <person name="Murat C."/>
            <person name="Riley R."/>
            <person name="Ohm R."/>
            <person name="Sun H."/>
            <person name="Tunlid A."/>
            <person name="Henrissat B."/>
            <person name="Grigoriev I.V."/>
            <person name="Hibbett D.S."/>
            <person name="Martin F."/>
        </authorList>
    </citation>
    <scope>NUCLEOTIDE SEQUENCE [LARGE SCALE GENOMIC DNA]</scope>
    <source>
        <strain evidence="2">LaAM-08-1</strain>
    </source>
</reference>
<dbReference type="AlphaFoldDB" id="A0A0C9WN12"/>
<accession>A0A0C9WN12</accession>
<dbReference type="EMBL" id="KN838995">
    <property type="protein sequence ID" value="KIJ91530.1"/>
    <property type="molecule type" value="Genomic_DNA"/>
</dbReference>
<gene>
    <name evidence="1" type="ORF">K443DRAFT_14317</name>
</gene>
<evidence type="ECO:0000313" key="2">
    <source>
        <dbReference type="Proteomes" id="UP000054477"/>
    </source>
</evidence>
<reference evidence="1 2" key="1">
    <citation type="submission" date="2014-04" db="EMBL/GenBank/DDBJ databases">
        <authorList>
            <consortium name="DOE Joint Genome Institute"/>
            <person name="Kuo A."/>
            <person name="Kohler A."/>
            <person name="Nagy L.G."/>
            <person name="Floudas D."/>
            <person name="Copeland A."/>
            <person name="Barry K.W."/>
            <person name="Cichocki N."/>
            <person name="Veneault-Fourrey C."/>
            <person name="LaButti K."/>
            <person name="Lindquist E.A."/>
            <person name="Lipzen A."/>
            <person name="Lundell T."/>
            <person name="Morin E."/>
            <person name="Murat C."/>
            <person name="Sun H."/>
            <person name="Tunlid A."/>
            <person name="Henrissat B."/>
            <person name="Grigoriev I.V."/>
            <person name="Hibbett D.S."/>
            <person name="Martin F."/>
            <person name="Nordberg H.P."/>
            <person name="Cantor M.N."/>
            <person name="Hua S.X."/>
        </authorList>
    </citation>
    <scope>NUCLEOTIDE SEQUENCE [LARGE SCALE GENOMIC DNA]</scope>
    <source>
        <strain evidence="1 2">LaAM-08-1</strain>
    </source>
</reference>
<organism evidence="1 2">
    <name type="scientific">Laccaria amethystina LaAM-08-1</name>
    <dbReference type="NCBI Taxonomy" id="1095629"/>
    <lineage>
        <taxon>Eukaryota</taxon>
        <taxon>Fungi</taxon>
        <taxon>Dikarya</taxon>
        <taxon>Basidiomycota</taxon>
        <taxon>Agaricomycotina</taxon>
        <taxon>Agaricomycetes</taxon>
        <taxon>Agaricomycetidae</taxon>
        <taxon>Agaricales</taxon>
        <taxon>Agaricineae</taxon>
        <taxon>Hydnangiaceae</taxon>
        <taxon>Laccaria</taxon>
    </lineage>
</organism>
<dbReference type="Proteomes" id="UP000054477">
    <property type="component" value="Unassembled WGS sequence"/>
</dbReference>
<keyword evidence="2" id="KW-1185">Reference proteome</keyword>
<sequence>MPCTCARVPSKRIRIQCHYPPLTLRAKFSPERLLTPPPSPLKTKFPLVEVPREGSCENETQLAESGISNDELSDIQVFIRSLIKDHLKAKVCFSKQSTSALDAVFEEAKEKYACLQKKHELVVGIVRQELRRQNTATK</sequence>
<name>A0A0C9WN12_9AGAR</name>
<proteinExistence type="predicted"/>
<evidence type="ECO:0000313" key="1">
    <source>
        <dbReference type="EMBL" id="KIJ91530.1"/>
    </source>
</evidence>
<protein>
    <submittedName>
        <fullName evidence="1">Uncharacterized protein</fullName>
    </submittedName>
</protein>
<dbReference type="HOGENOM" id="CLU_1855588_0_0_1"/>